<evidence type="ECO:0000313" key="5">
    <source>
        <dbReference type="EMBL" id="MBJ8339191.1"/>
    </source>
</evidence>
<dbReference type="InterPro" id="IPR050204">
    <property type="entry name" value="AraC_XylS_family_regulators"/>
</dbReference>
<keyword evidence="3" id="KW-0804">Transcription</keyword>
<dbReference type="GO" id="GO:0003700">
    <property type="term" value="F:DNA-binding transcription factor activity"/>
    <property type="evidence" value="ECO:0007669"/>
    <property type="project" value="InterPro"/>
</dbReference>
<reference evidence="5" key="1">
    <citation type="submission" date="2020-12" db="EMBL/GenBank/DDBJ databases">
        <title>Antrihabitans popcorni sp. nov. and Antrihabitans auranticaus sp. nov., isolated from a larva cave.</title>
        <authorList>
            <person name="Lee S.D."/>
            <person name="Kim I.S."/>
        </authorList>
    </citation>
    <scope>NUCLEOTIDE SEQUENCE</scope>
    <source>
        <strain evidence="5">YC3-6</strain>
    </source>
</reference>
<dbReference type="SMART" id="SM00342">
    <property type="entry name" value="HTH_ARAC"/>
    <property type="match status" value="1"/>
</dbReference>
<evidence type="ECO:0000256" key="1">
    <source>
        <dbReference type="ARBA" id="ARBA00023015"/>
    </source>
</evidence>
<sequence length="264" mass="29200">MESLTDRPPRGLLDPTAGQGIYREAFLPSSARLGDIVANHWAVRWDLRGEDPYVVEVLPGPEIQLVVEAGSVRVHGILRGKFTYELRDTGDIFGTTFRPAGFRCVYGRPIAELGNRVVEGSEIFGAAATRFANGIASTTDRAERIDLAEEFVRQRQPDITAATKLVNQIVDTIAGDRSIVRVDDIAERFGVGQRNLQKLFREHVGMTPKRVLQRYRLHEAAERLDNGSVSLAALAADLGYADQAHFARDFKAIVGRPPASYTNR</sequence>
<gene>
    <name evidence="5" type="ORF">JGU71_09855</name>
</gene>
<comment type="caution">
    <text evidence="5">The sequence shown here is derived from an EMBL/GenBank/DDBJ whole genome shotgun (WGS) entry which is preliminary data.</text>
</comment>
<evidence type="ECO:0000259" key="4">
    <source>
        <dbReference type="PROSITE" id="PS01124"/>
    </source>
</evidence>
<dbReference type="InterPro" id="IPR009057">
    <property type="entry name" value="Homeodomain-like_sf"/>
</dbReference>
<proteinExistence type="predicted"/>
<evidence type="ECO:0000256" key="2">
    <source>
        <dbReference type="ARBA" id="ARBA00023125"/>
    </source>
</evidence>
<dbReference type="GO" id="GO:0043565">
    <property type="term" value="F:sequence-specific DNA binding"/>
    <property type="evidence" value="ECO:0007669"/>
    <property type="project" value="InterPro"/>
</dbReference>
<keyword evidence="2" id="KW-0238">DNA-binding</keyword>
<dbReference type="InterPro" id="IPR018060">
    <property type="entry name" value="HTH_AraC"/>
</dbReference>
<protein>
    <submittedName>
        <fullName evidence="5">Helix-turn-helix transcriptional regulator</fullName>
    </submittedName>
</protein>
<organism evidence="5 6">
    <name type="scientific">Antrihabitans stalagmiti</name>
    <dbReference type="NCBI Taxonomy" id="2799499"/>
    <lineage>
        <taxon>Bacteria</taxon>
        <taxon>Bacillati</taxon>
        <taxon>Actinomycetota</taxon>
        <taxon>Actinomycetes</taxon>
        <taxon>Mycobacteriales</taxon>
        <taxon>Nocardiaceae</taxon>
        <taxon>Antrihabitans</taxon>
    </lineage>
</organism>
<dbReference type="PANTHER" id="PTHR46796">
    <property type="entry name" value="HTH-TYPE TRANSCRIPTIONAL ACTIVATOR RHAS-RELATED"/>
    <property type="match status" value="1"/>
</dbReference>
<keyword evidence="6" id="KW-1185">Reference proteome</keyword>
<accession>A0A934NPT0</accession>
<keyword evidence="1" id="KW-0805">Transcription regulation</keyword>
<dbReference type="PROSITE" id="PS00041">
    <property type="entry name" value="HTH_ARAC_FAMILY_1"/>
    <property type="match status" value="1"/>
</dbReference>
<dbReference type="AlphaFoldDB" id="A0A934NPT0"/>
<dbReference type="RefSeq" id="WP_199703903.1">
    <property type="nucleotide sequence ID" value="NZ_JAEMNV010000003.1"/>
</dbReference>
<dbReference type="InterPro" id="IPR018062">
    <property type="entry name" value="HTH_AraC-typ_CS"/>
</dbReference>
<feature type="domain" description="HTH araC/xylS-type" evidence="4">
    <location>
        <begin position="163"/>
        <end position="264"/>
    </location>
</feature>
<name>A0A934NPT0_9NOCA</name>
<dbReference type="PROSITE" id="PS01124">
    <property type="entry name" value="HTH_ARAC_FAMILY_2"/>
    <property type="match status" value="1"/>
</dbReference>
<dbReference type="Proteomes" id="UP000655868">
    <property type="component" value="Unassembled WGS sequence"/>
</dbReference>
<dbReference type="InterPro" id="IPR046532">
    <property type="entry name" value="DUF6597"/>
</dbReference>
<dbReference type="Gene3D" id="1.10.10.60">
    <property type="entry name" value="Homeodomain-like"/>
    <property type="match status" value="1"/>
</dbReference>
<dbReference type="EMBL" id="JAEMNV010000003">
    <property type="protein sequence ID" value="MBJ8339191.1"/>
    <property type="molecule type" value="Genomic_DNA"/>
</dbReference>
<dbReference type="SUPFAM" id="SSF46689">
    <property type="entry name" value="Homeodomain-like"/>
    <property type="match status" value="1"/>
</dbReference>
<dbReference type="Pfam" id="PF20240">
    <property type="entry name" value="DUF6597"/>
    <property type="match status" value="1"/>
</dbReference>
<evidence type="ECO:0000256" key="3">
    <source>
        <dbReference type="ARBA" id="ARBA00023163"/>
    </source>
</evidence>
<evidence type="ECO:0000313" key="6">
    <source>
        <dbReference type="Proteomes" id="UP000655868"/>
    </source>
</evidence>
<dbReference type="Pfam" id="PF12833">
    <property type="entry name" value="HTH_18"/>
    <property type="match status" value="1"/>
</dbReference>